<protein>
    <submittedName>
        <fullName evidence="1">Uncharacterized protein</fullName>
    </submittedName>
</protein>
<sequence length="179" mass="20388">MKKPERLRLNVRKAKNSTPFSRAQAAGFKLPILICLAGLIPLGSALECYVCKAQDSNFDKCVKTTIQCRQHEDTCRSFIHWSQPRYWTPRSERIFSIDKSCTTRLECENEQQSLGLQCMRDWYRDWKCTESWSLECTTEYGPSCCGLHCDPGSCSSEGVNLPPCDSIIISHGHIVHHSL</sequence>
<evidence type="ECO:0000313" key="2">
    <source>
        <dbReference type="Proteomes" id="UP001164746"/>
    </source>
</evidence>
<organism evidence="1 2">
    <name type="scientific">Mya arenaria</name>
    <name type="common">Soft-shell clam</name>
    <dbReference type="NCBI Taxonomy" id="6604"/>
    <lineage>
        <taxon>Eukaryota</taxon>
        <taxon>Metazoa</taxon>
        <taxon>Spiralia</taxon>
        <taxon>Lophotrochozoa</taxon>
        <taxon>Mollusca</taxon>
        <taxon>Bivalvia</taxon>
        <taxon>Autobranchia</taxon>
        <taxon>Heteroconchia</taxon>
        <taxon>Euheterodonta</taxon>
        <taxon>Imparidentia</taxon>
        <taxon>Neoheterodontei</taxon>
        <taxon>Myida</taxon>
        <taxon>Myoidea</taxon>
        <taxon>Myidae</taxon>
        <taxon>Mya</taxon>
    </lineage>
</organism>
<evidence type="ECO:0000313" key="1">
    <source>
        <dbReference type="EMBL" id="WAR11445.1"/>
    </source>
</evidence>
<dbReference type="Proteomes" id="UP001164746">
    <property type="component" value="Chromosome 8"/>
</dbReference>
<name>A0ABY7ENN0_MYAAR</name>
<keyword evidence="2" id="KW-1185">Reference proteome</keyword>
<gene>
    <name evidence="1" type="ORF">MAR_025625</name>
</gene>
<accession>A0ABY7ENN0</accession>
<dbReference type="CDD" id="cd23599">
    <property type="entry name" value="TFP_LU_ECD_Cold"/>
    <property type="match status" value="1"/>
</dbReference>
<proteinExistence type="predicted"/>
<dbReference type="EMBL" id="CP111019">
    <property type="protein sequence ID" value="WAR11445.1"/>
    <property type="molecule type" value="Genomic_DNA"/>
</dbReference>
<reference evidence="1" key="1">
    <citation type="submission" date="2022-11" db="EMBL/GenBank/DDBJ databases">
        <title>Centuries of genome instability and evolution in soft-shell clam transmissible cancer (bioRxiv).</title>
        <authorList>
            <person name="Hart S.F.M."/>
            <person name="Yonemitsu M.A."/>
            <person name="Giersch R.M."/>
            <person name="Beal B.F."/>
            <person name="Arriagada G."/>
            <person name="Davis B.W."/>
            <person name="Ostrander E.A."/>
            <person name="Goff S.P."/>
            <person name="Metzger M.J."/>
        </authorList>
    </citation>
    <scope>NUCLEOTIDE SEQUENCE</scope>
    <source>
        <strain evidence="1">MELC-2E11</strain>
        <tissue evidence="1">Siphon/mantle</tissue>
    </source>
</reference>